<dbReference type="Proteomes" id="UP000466388">
    <property type="component" value="Unassembled WGS sequence"/>
</dbReference>
<feature type="domain" description="Transposase InsH N-terminal" evidence="1">
    <location>
        <begin position="39"/>
        <end position="125"/>
    </location>
</feature>
<dbReference type="InterPro" id="IPR008490">
    <property type="entry name" value="Transposase_InsH_N"/>
</dbReference>
<evidence type="ECO:0000313" key="3">
    <source>
        <dbReference type="Proteomes" id="UP000466388"/>
    </source>
</evidence>
<accession>A0A7X3C1Y1</accession>
<dbReference type="AlphaFoldDB" id="A0A7X3C1Y1"/>
<proteinExistence type="predicted"/>
<keyword evidence="3" id="KW-1185">Reference proteome</keyword>
<gene>
    <name evidence="2" type="ORF">GM612_06210</name>
</gene>
<dbReference type="EMBL" id="WNJO01000006">
    <property type="protein sequence ID" value="MTV82245.1"/>
    <property type="molecule type" value="Genomic_DNA"/>
</dbReference>
<evidence type="ECO:0000313" key="2">
    <source>
        <dbReference type="EMBL" id="MTV82245.1"/>
    </source>
</evidence>
<comment type="caution">
    <text evidence="2">The sequence shown here is derived from an EMBL/GenBank/DDBJ whole genome shotgun (WGS) entry which is preliminary data.</text>
</comment>
<sequence length="130" mass="14835">MPVSVNLKSPQQKKAGEHIMYKQYNNNQTTLTIPFEFTISTNHVAAFISNFIDSIPEAVLYPASAEFGRPQYSPAMMLKMIIFAYTRKTFSGRGIQQMAEENLPMMWLIGNCDDVPSYRTINRFRVAKST</sequence>
<dbReference type="PANTHER" id="PTHR33408">
    <property type="entry name" value="TRANSPOSASE"/>
    <property type="match status" value="1"/>
</dbReference>
<organism evidence="2 3">
    <name type="scientific">Secundilactobacillus folii</name>
    <dbReference type="NCBI Taxonomy" id="2678357"/>
    <lineage>
        <taxon>Bacteria</taxon>
        <taxon>Bacillati</taxon>
        <taxon>Bacillota</taxon>
        <taxon>Bacilli</taxon>
        <taxon>Lactobacillales</taxon>
        <taxon>Lactobacillaceae</taxon>
        <taxon>Secundilactobacillus</taxon>
    </lineage>
</organism>
<name>A0A7X3C1Y1_9LACO</name>
<protein>
    <recommendedName>
        <fullName evidence="1">Transposase InsH N-terminal domain-containing protein</fullName>
    </recommendedName>
</protein>
<reference evidence="2 3" key="1">
    <citation type="submission" date="2019-11" db="EMBL/GenBank/DDBJ databases">
        <title>Lactobacillus sp. nov. CRM56-3, isolated from fermented tea leaves.</title>
        <authorList>
            <person name="Phuengjayaem S."/>
            <person name="Tanasupawat S."/>
        </authorList>
    </citation>
    <scope>NUCLEOTIDE SEQUENCE [LARGE SCALE GENOMIC DNA]</scope>
    <source>
        <strain evidence="2 3">CRM56-3</strain>
    </source>
</reference>
<evidence type="ECO:0000259" key="1">
    <source>
        <dbReference type="Pfam" id="PF05598"/>
    </source>
</evidence>
<dbReference type="Pfam" id="PF05598">
    <property type="entry name" value="DUF772"/>
    <property type="match status" value="1"/>
</dbReference>